<dbReference type="InterPro" id="IPR036670">
    <property type="entry name" value="SecA_X-link_sf"/>
</dbReference>
<evidence type="ECO:0000256" key="5">
    <source>
        <dbReference type="ARBA" id="ARBA00022475"/>
    </source>
</evidence>
<dbReference type="NCBIfam" id="NF006630">
    <property type="entry name" value="PRK09200.1"/>
    <property type="match status" value="1"/>
</dbReference>
<dbReference type="InterPro" id="IPR004027">
    <property type="entry name" value="SEC_C_motif"/>
</dbReference>
<evidence type="ECO:0000256" key="12">
    <source>
        <dbReference type="ARBA" id="ARBA00022967"/>
    </source>
</evidence>
<dbReference type="Gene3D" id="3.90.1440.10">
    <property type="entry name" value="SecA, preprotein cross-linking domain"/>
    <property type="match status" value="1"/>
</dbReference>
<dbReference type="PROSITE" id="PS51192">
    <property type="entry name" value="HELICASE_ATP_BIND_1"/>
    <property type="match status" value="1"/>
</dbReference>
<dbReference type="Gene3D" id="1.10.3060.10">
    <property type="entry name" value="Helical scaffold and wing domains of SecA"/>
    <property type="match status" value="1"/>
</dbReference>
<dbReference type="InterPro" id="IPR011130">
    <property type="entry name" value="SecA_preprotein_X-link_dom"/>
</dbReference>
<feature type="domain" description="Helicase C-terminal" evidence="18">
    <location>
        <begin position="418"/>
        <end position="586"/>
    </location>
</feature>
<gene>
    <name evidence="15 20" type="primary">secA</name>
    <name evidence="20" type="ORF">BACCIP111899_01363</name>
</gene>
<evidence type="ECO:0000256" key="8">
    <source>
        <dbReference type="ARBA" id="ARBA00022741"/>
    </source>
</evidence>
<evidence type="ECO:0000313" key="21">
    <source>
        <dbReference type="Proteomes" id="UP000789423"/>
    </source>
</evidence>
<evidence type="ECO:0000259" key="19">
    <source>
        <dbReference type="PROSITE" id="PS51196"/>
    </source>
</evidence>
<dbReference type="InterPro" id="IPR020937">
    <property type="entry name" value="SecA_CS"/>
</dbReference>
<evidence type="ECO:0000256" key="10">
    <source>
        <dbReference type="ARBA" id="ARBA00022840"/>
    </source>
</evidence>
<dbReference type="InterPro" id="IPR044722">
    <property type="entry name" value="SecA_SF2_C"/>
</dbReference>
<evidence type="ECO:0000256" key="6">
    <source>
        <dbReference type="ARBA" id="ARBA00022490"/>
    </source>
</evidence>
<keyword evidence="10 15" id="KW-0067">ATP-binding</keyword>
<evidence type="ECO:0000256" key="13">
    <source>
        <dbReference type="ARBA" id="ARBA00023010"/>
    </source>
</evidence>
<reference evidence="20 21" key="1">
    <citation type="submission" date="2021-10" db="EMBL/GenBank/DDBJ databases">
        <authorList>
            <person name="Criscuolo A."/>
        </authorList>
    </citation>
    <scope>NUCLEOTIDE SEQUENCE [LARGE SCALE GENOMIC DNA]</scope>
    <source>
        <strain evidence="21">CIP 111899</strain>
    </source>
</reference>
<dbReference type="Proteomes" id="UP000789423">
    <property type="component" value="Unassembled WGS sequence"/>
</dbReference>
<dbReference type="InterPro" id="IPR014018">
    <property type="entry name" value="SecA_motor_DEAD"/>
</dbReference>
<dbReference type="Gene3D" id="3.40.50.300">
    <property type="entry name" value="P-loop containing nucleotide triphosphate hydrolases"/>
    <property type="match status" value="3"/>
</dbReference>
<dbReference type="InterPro" id="IPR027417">
    <property type="entry name" value="P-loop_NTPase"/>
</dbReference>
<dbReference type="HAMAP" id="MF_01382">
    <property type="entry name" value="SecA"/>
    <property type="match status" value="1"/>
</dbReference>
<comment type="subunit">
    <text evidence="15">Monomer and homodimer. Part of the essential Sec protein translocation apparatus which comprises SecA, SecYEG and auxiliary proteins SecDF. Other proteins may also be involved.</text>
</comment>
<keyword evidence="21" id="KW-1185">Reference proteome</keyword>
<evidence type="ECO:0000256" key="3">
    <source>
        <dbReference type="ARBA" id="ARBA00007650"/>
    </source>
</evidence>
<dbReference type="InterPro" id="IPR011115">
    <property type="entry name" value="SecA_DEAD"/>
</dbReference>
<dbReference type="PROSITE" id="PS01312">
    <property type="entry name" value="SECA"/>
    <property type="match status" value="1"/>
</dbReference>
<comment type="subcellular location">
    <subcellularLocation>
        <location evidence="15">Cell membrane</location>
        <topology evidence="15">Peripheral membrane protein</topology>
        <orientation evidence="15">Cytoplasmic side</orientation>
    </subcellularLocation>
    <subcellularLocation>
        <location evidence="15">Cytoplasm</location>
    </subcellularLocation>
    <subcellularLocation>
        <location evidence="2">Membrane</location>
        <topology evidence="2">Peripheral membrane protein</topology>
    </subcellularLocation>
    <text evidence="15">Distribution is 50-50.</text>
</comment>
<dbReference type="InterPro" id="IPR011116">
    <property type="entry name" value="SecA_Wing/Scaffold"/>
</dbReference>
<evidence type="ECO:0000313" key="20">
    <source>
        <dbReference type="EMBL" id="CAG9612191.1"/>
    </source>
</evidence>
<dbReference type="RefSeq" id="WP_230574387.1">
    <property type="nucleotide sequence ID" value="NZ_CAKJTI010000004.1"/>
</dbReference>
<dbReference type="CDD" id="cd17928">
    <property type="entry name" value="DEXDc_SecA"/>
    <property type="match status" value="1"/>
</dbReference>
<protein>
    <recommendedName>
        <fullName evidence="15 16">Protein translocase subunit SecA</fullName>
        <ecNumber evidence="15">7.4.2.8</ecNumber>
    </recommendedName>
</protein>
<dbReference type="Pfam" id="PF01043">
    <property type="entry name" value="SecA_PP_bind"/>
    <property type="match status" value="1"/>
</dbReference>
<dbReference type="Pfam" id="PF02810">
    <property type="entry name" value="SEC-C"/>
    <property type="match status" value="1"/>
</dbReference>
<evidence type="ECO:0000259" key="18">
    <source>
        <dbReference type="PROSITE" id="PS51194"/>
    </source>
</evidence>
<dbReference type="Pfam" id="PF07516">
    <property type="entry name" value="SecA_SW"/>
    <property type="match status" value="1"/>
</dbReference>
<dbReference type="InterPro" id="IPR001650">
    <property type="entry name" value="Helicase_C-like"/>
</dbReference>
<keyword evidence="8 15" id="KW-0547">Nucleotide-binding</keyword>
<evidence type="ECO:0000256" key="2">
    <source>
        <dbReference type="ARBA" id="ARBA00004170"/>
    </source>
</evidence>
<evidence type="ECO:0000256" key="11">
    <source>
        <dbReference type="ARBA" id="ARBA00022927"/>
    </source>
</evidence>
<dbReference type="SUPFAM" id="SSF81767">
    <property type="entry name" value="Pre-protein crosslinking domain of SecA"/>
    <property type="match status" value="1"/>
</dbReference>
<keyword evidence="4 15" id="KW-0813">Transport</keyword>
<organism evidence="20 21">
    <name type="scientific">Bacillus rhizoplanae</name>
    <dbReference type="NCBI Taxonomy" id="2880966"/>
    <lineage>
        <taxon>Bacteria</taxon>
        <taxon>Bacillati</taxon>
        <taxon>Bacillota</taxon>
        <taxon>Bacilli</taxon>
        <taxon>Bacillales</taxon>
        <taxon>Bacillaceae</taxon>
        <taxon>Bacillus</taxon>
    </lineage>
</organism>
<evidence type="ECO:0000256" key="1">
    <source>
        <dbReference type="ARBA" id="ARBA00001947"/>
    </source>
</evidence>
<evidence type="ECO:0000256" key="4">
    <source>
        <dbReference type="ARBA" id="ARBA00022448"/>
    </source>
</evidence>
<keyword evidence="6 15" id="KW-0963">Cytoplasm</keyword>
<comment type="function">
    <text evidence="15">Part of the Sec protein translocase complex. Interacts with the SecYEG preprotein conducting channel. Has a central role in coupling the hydrolysis of ATP to the transfer of proteins into and across the cell membrane, serving as an ATP-driven molecular motor driving the stepwise translocation of polypeptide chains across the membrane.</text>
</comment>
<evidence type="ECO:0000256" key="9">
    <source>
        <dbReference type="ARBA" id="ARBA00022833"/>
    </source>
</evidence>
<feature type="binding site" evidence="15">
    <location>
        <position position="492"/>
    </location>
    <ligand>
        <name>ATP</name>
        <dbReference type="ChEBI" id="CHEBI:30616"/>
    </ligand>
</feature>
<comment type="similarity">
    <text evidence="3 15 16">Belongs to the SecA family.</text>
</comment>
<feature type="domain" description="SecA family profile" evidence="19">
    <location>
        <begin position="1"/>
        <end position="570"/>
    </location>
</feature>
<dbReference type="PANTHER" id="PTHR30612">
    <property type="entry name" value="SECA INNER MEMBRANE COMPONENT OF SEC PROTEIN SECRETION SYSTEM"/>
    <property type="match status" value="1"/>
</dbReference>
<accession>A0ABM8Y945</accession>
<keyword evidence="14 15" id="KW-0472">Membrane</keyword>
<keyword evidence="13 15" id="KW-0811">Translocation</keyword>
<evidence type="ECO:0000256" key="7">
    <source>
        <dbReference type="ARBA" id="ARBA00022723"/>
    </source>
</evidence>
<dbReference type="PROSITE" id="PS51194">
    <property type="entry name" value="HELICASE_CTER"/>
    <property type="match status" value="1"/>
</dbReference>
<keyword evidence="5 15" id="KW-1003">Cell membrane</keyword>
<dbReference type="SMART" id="SM00957">
    <property type="entry name" value="SecA_DEAD"/>
    <property type="match status" value="1"/>
</dbReference>
<dbReference type="EC" id="7.4.2.8" evidence="15"/>
<keyword evidence="12 15" id="KW-1278">Translocase</keyword>
<feature type="domain" description="Helicase ATP-binding" evidence="17">
    <location>
        <begin position="87"/>
        <end position="245"/>
    </location>
</feature>
<evidence type="ECO:0000259" key="17">
    <source>
        <dbReference type="PROSITE" id="PS51192"/>
    </source>
</evidence>
<dbReference type="SUPFAM" id="SSF81886">
    <property type="entry name" value="Helical scaffold and wing domains of SecA"/>
    <property type="match status" value="1"/>
</dbReference>
<name>A0ABM8Y945_9BACI</name>
<keyword evidence="9" id="KW-0862">Zinc</keyword>
<dbReference type="PRINTS" id="PR00906">
    <property type="entry name" value="SECA"/>
</dbReference>
<proteinExistence type="inferred from homology"/>
<dbReference type="SUPFAM" id="SSF52540">
    <property type="entry name" value="P-loop containing nucleoside triphosphate hydrolases"/>
    <property type="match status" value="2"/>
</dbReference>
<evidence type="ECO:0000256" key="14">
    <source>
        <dbReference type="ARBA" id="ARBA00023136"/>
    </source>
</evidence>
<evidence type="ECO:0000256" key="16">
    <source>
        <dbReference type="RuleBase" id="RU003874"/>
    </source>
</evidence>
<dbReference type="NCBIfam" id="TIGR00963">
    <property type="entry name" value="secA"/>
    <property type="match status" value="1"/>
</dbReference>
<dbReference type="Pfam" id="PF07517">
    <property type="entry name" value="SecA_DEAD"/>
    <property type="match status" value="1"/>
</dbReference>
<comment type="cofactor">
    <cofactor evidence="1">
        <name>Zn(2+)</name>
        <dbReference type="ChEBI" id="CHEBI:29105"/>
    </cofactor>
</comment>
<comment type="caution">
    <text evidence="20">The sequence shown here is derived from an EMBL/GenBank/DDBJ whole genome shotgun (WGS) entry which is preliminary data.</text>
</comment>
<dbReference type="EMBL" id="CAKJTI010000004">
    <property type="protein sequence ID" value="CAG9612191.1"/>
    <property type="molecule type" value="Genomic_DNA"/>
</dbReference>
<keyword evidence="11 15" id="KW-0653">Protein transport</keyword>
<dbReference type="SMART" id="SM00958">
    <property type="entry name" value="SecA_PP_bind"/>
    <property type="match status" value="1"/>
</dbReference>
<comment type="catalytic activity">
    <reaction evidence="15">
        <text>ATP + H2O + cellular proteinSide 1 = ADP + phosphate + cellular proteinSide 2.</text>
        <dbReference type="EC" id="7.4.2.8"/>
    </reaction>
</comment>
<dbReference type="PROSITE" id="PS51196">
    <property type="entry name" value="SECA_MOTOR_DEAD"/>
    <property type="match status" value="1"/>
</dbReference>
<dbReference type="PANTHER" id="PTHR30612:SF0">
    <property type="entry name" value="CHLOROPLAST PROTEIN-TRANSPORTING ATPASE"/>
    <property type="match status" value="1"/>
</dbReference>
<dbReference type="CDD" id="cd18803">
    <property type="entry name" value="SF2_C_secA"/>
    <property type="match status" value="1"/>
</dbReference>
<evidence type="ECO:0000256" key="15">
    <source>
        <dbReference type="HAMAP-Rule" id="MF_01382"/>
    </source>
</evidence>
<dbReference type="InterPro" id="IPR036266">
    <property type="entry name" value="SecA_Wing/Scaffold_sf"/>
</dbReference>
<feature type="binding site" evidence="15">
    <location>
        <begin position="103"/>
        <end position="107"/>
    </location>
    <ligand>
        <name>ATP</name>
        <dbReference type="ChEBI" id="CHEBI:30616"/>
    </ligand>
</feature>
<keyword evidence="7" id="KW-0479">Metal-binding</keyword>
<feature type="binding site" evidence="15">
    <location>
        <position position="85"/>
    </location>
    <ligand>
        <name>ATP</name>
        <dbReference type="ChEBI" id="CHEBI:30616"/>
    </ligand>
</feature>
<dbReference type="InterPro" id="IPR014001">
    <property type="entry name" value="Helicase_ATP-bd"/>
</dbReference>
<dbReference type="InterPro" id="IPR000185">
    <property type="entry name" value="SecA"/>
</dbReference>
<dbReference type="NCBIfam" id="NF009538">
    <property type="entry name" value="PRK12904.1"/>
    <property type="match status" value="1"/>
</dbReference>
<dbReference type="Pfam" id="PF21090">
    <property type="entry name" value="P-loop_SecA"/>
    <property type="match status" value="2"/>
</dbReference>
<sequence>MIGILKKVFDVNERQVKRMQKTVDQIEALAPQMSPLTDEQLKGKTVEFKERLTKGETVDDLLPEAFAVVREAATRVLGLRPYPVQLMGGIALHEGNISEMKTGEGKTLTSTLPVYLNALTGKGVHVVTVNEYLAQRDASEMGQLHEFLGLTVGINLNHMSREEKQAAYAADITYSTNNELGFDYLRDNMVLYKEQRVQRPLHFAIIDEVDSILIDEARTPLIISGQAQKSTELYLFANAFVRTLTNEKEYTFDVKTKNVMLTEEGINKAEKSFHIENLFDLKHVALLHHINQALRAHVVMQRDTDYVVQEGEIVIVDQFTGRLMKGRRYSEGLHQAIEAKEGVEIQNESMTLATITFQNYFRMYAKLSGMTGTAKTEEEEFRNIYNMQVIVIPTNRPIVRDDRADLIFKTMEGKFNAVVNDIVARHKKGQPVLVGTVAIETSELISKMLTRKGVRHNVLNAKNHAREAEIITEAGHPGTVTIATNMAGRGTDIKLAEGVRENGGLSVIGTERHESRRIDNQLRGRSGRQGDPGVTQFYLSMEDELMRRFGSDNMKAMMDRLGMDDSQPIESKMVSRAVESAQKRVEGNNYDARKQLLQYDDVLRQQREVIYKQRQDVMESDNLRGIIEGMMHSTVERVVALHTQEELEEEWNIAGLVEYLNTTLLQDGDVKEEELRRLAPEEMIDSIFAKVKERYDEKEAQMPEAQIREFEKVVVFRVVDSKWMDHIDAMDHLREGIHLRAYGQIDPLREYQMEGFAMFEAMIASIEEEISRYIMRAEIEQNLERQEVAQGEAVHPKDGDGAGVAKKKPVVKGEQTGRNDLCTCGSGKKYKNCCGIGK</sequence>